<sequence length="227" mass="25669">MSWKERMICVVGFIFCRLLHLTYRYQVVYEDNRQKTQVNRQKTNFMIATWHENSLAGILSHFNQGILVLISRSFDGELVSFIASRFGLGTVRGSSSKGGKEARSELENRLSAGYSAAITVDGPRGPRHQVKPGIVALLKETKVPILPMAAIAHNPWVLSKTWDKTRIPKPFSKILVLYGKPIFDEGQDFASLQNLLATRLQQLESDSQRLLSQETKDMSHMKPHMPS</sequence>
<dbReference type="InterPro" id="IPR007172">
    <property type="entry name" value="DUF374"/>
</dbReference>
<dbReference type="AlphaFoldDB" id="A0A1Y6BQD8"/>
<dbReference type="EMBL" id="FWZT01000007">
    <property type="protein sequence ID" value="SMF22724.1"/>
    <property type="molecule type" value="Genomic_DNA"/>
</dbReference>
<dbReference type="STRING" id="1513793.SAMN06296036_107230"/>
<dbReference type="Proteomes" id="UP000192907">
    <property type="component" value="Unassembled WGS sequence"/>
</dbReference>
<dbReference type="Pfam" id="PF04028">
    <property type="entry name" value="DUF374"/>
    <property type="match status" value="1"/>
</dbReference>
<organism evidence="2 3">
    <name type="scientific">Pseudobacteriovorax antillogorgiicola</name>
    <dbReference type="NCBI Taxonomy" id="1513793"/>
    <lineage>
        <taxon>Bacteria</taxon>
        <taxon>Pseudomonadati</taxon>
        <taxon>Bdellovibrionota</taxon>
        <taxon>Oligoflexia</taxon>
        <taxon>Oligoflexales</taxon>
        <taxon>Pseudobacteriovoracaceae</taxon>
        <taxon>Pseudobacteriovorax</taxon>
    </lineage>
</organism>
<name>A0A1Y6BQD8_9BACT</name>
<proteinExistence type="predicted"/>
<gene>
    <name evidence="2" type="ORF">SAMN06296036_107230</name>
</gene>
<evidence type="ECO:0000259" key="1">
    <source>
        <dbReference type="Pfam" id="PF04028"/>
    </source>
</evidence>
<dbReference type="CDD" id="cd07983">
    <property type="entry name" value="LPLAT_DUF374-like"/>
    <property type="match status" value="1"/>
</dbReference>
<reference evidence="3" key="1">
    <citation type="submission" date="2017-04" db="EMBL/GenBank/DDBJ databases">
        <authorList>
            <person name="Varghese N."/>
            <person name="Submissions S."/>
        </authorList>
    </citation>
    <scope>NUCLEOTIDE SEQUENCE [LARGE SCALE GENOMIC DNA]</scope>
    <source>
        <strain evidence="3">RKEM611</strain>
    </source>
</reference>
<evidence type="ECO:0000313" key="2">
    <source>
        <dbReference type="EMBL" id="SMF22724.1"/>
    </source>
</evidence>
<dbReference type="OrthoDB" id="9810508at2"/>
<keyword evidence="3" id="KW-1185">Reference proteome</keyword>
<feature type="domain" description="DUF374" evidence="1">
    <location>
        <begin position="61"/>
        <end position="127"/>
    </location>
</feature>
<dbReference type="RefSeq" id="WP_132318225.1">
    <property type="nucleotide sequence ID" value="NZ_FWZT01000007.1"/>
</dbReference>
<accession>A0A1Y6BQD8</accession>
<evidence type="ECO:0000313" key="3">
    <source>
        <dbReference type="Proteomes" id="UP000192907"/>
    </source>
</evidence>
<protein>
    <recommendedName>
        <fullName evidence="1">DUF374 domain-containing protein</fullName>
    </recommendedName>
</protein>